<dbReference type="Proteomes" id="UP000224871">
    <property type="component" value="Unassembled WGS sequence"/>
</dbReference>
<proteinExistence type="predicted"/>
<accession>A0A2G0N1C8</accession>
<organism evidence="1 2">
    <name type="scientific">Xenorhabdus innexi</name>
    <dbReference type="NCBI Taxonomy" id="290109"/>
    <lineage>
        <taxon>Bacteria</taxon>
        <taxon>Pseudomonadati</taxon>
        <taxon>Pseudomonadota</taxon>
        <taxon>Gammaproteobacteria</taxon>
        <taxon>Enterobacterales</taxon>
        <taxon>Morganellaceae</taxon>
        <taxon>Xenorhabdus</taxon>
    </lineage>
</organism>
<evidence type="ECO:0000313" key="1">
    <source>
        <dbReference type="EMBL" id="PHM28531.1"/>
    </source>
</evidence>
<dbReference type="EMBL" id="NIBU01000095">
    <property type="protein sequence ID" value="PHM28531.1"/>
    <property type="molecule type" value="Genomic_DNA"/>
</dbReference>
<keyword evidence="2" id="KW-1185">Reference proteome</keyword>
<reference evidence="1 2" key="1">
    <citation type="journal article" date="2017" name="Nat. Microbiol.">
        <title>Natural product diversity associated with the nematode symbionts Photorhabdus and Xenorhabdus.</title>
        <authorList>
            <person name="Tobias N.J."/>
            <person name="Wolff H."/>
            <person name="Djahanschiri B."/>
            <person name="Grundmann F."/>
            <person name="Kronenwerth M."/>
            <person name="Shi Y.M."/>
            <person name="Simonyi S."/>
            <person name="Grun P."/>
            <person name="Shapiro-Ilan D."/>
            <person name="Pidot S.J."/>
            <person name="Stinear T.P."/>
            <person name="Ebersberger I."/>
            <person name="Bode H.B."/>
        </authorList>
    </citation>
    <scope>NUCLEOTIDE SEQUENCE [LARGE SCALE GENOMIC DNA]</scope>
    <source>
        <strain evidence="1 2">DSM 16336</strain>
    </source>
</reference>
<comment type="caution">
    <text evidence="1">The sequence shown here is derived from an EMBL/GenBank/DDBJ whole genome shotgun (WGS) entry which is preliminary data.</text>
</comment>
<name>A0A2G0N1C8_9GAMM</name>
<protein>
    <submittedName>
        <fullName evidence="1">Uncharacterized protein</fullName>
    </submittedName>
</protein>
<evidence type="ECO:0000313" key="2">
    <source>
        <dbReference type="Proteomes" id="UP000224871"/>
    </source>
</evidence>
<gene>
    <name evidence="1" type="ORF">Xinn_03830</name>
</gene>
<sequence>MKSSSDRENLYDYITKTNKYKSRNIQIDAITYDRDIASIILKHFNYKHPDMNALENIILSGSLKETMPELISNLPSNQHKRCIINACSGRFITASYRVLFCDSTETGFGYKNFINQFFTIYSTNICLCIPVLFFRNPNWNPSQFCFVIKSQTLCHNIVIPLYVDNYR</sequence>